<reference evidence="1" key="1">
    <citation type="submission" date="2024-06" db="EMBL/GenBank/DDBJ databases">
        <authorList>
            <person name="Campbell A.G."/>
        </authorList>
    </citation>
    <scope>NUCLEOTIDE SEQUENCE</scope>
    <source>
        <strain evidence="1">EM17</strain>
    </source>
</reference>
<comment type="caution">
    <text evidence="1">The sequence shown here is derived from an EMBL/GenBank/DDBJ whole genome shotgun (WGS) entry which is preliminary data.</text>
</comment>
<evidence type="ECO:0000313" key="2">
    <source>
        <dbReference type="Proteomes" id="UP001432995"/>
    </source>
</evidence>
<dbReference type="Proteomes" id="UP001432995">
    <property type="component" value="Unassembled WGS sequence"/>
</dbReference>
<gene>
    <name evidence="1" type="ORF">ABS770_16365</name>
</gene>
<organism evidence="1 2">
    <name type="scientific">Methylobacterium brachiatum</name>
    <dbReference type="NCBI Taxonomy" id="269660"/>
    <lineage>
        <taxon>Bacteria</taxon>
        <taxon>Pseudomonadati</taxon>
        <taxon>Pseudomonadota</taxon>
        <taxon>Alphaproteobacteria</taxon>
        <taxon>Hyphomicrobiales</taxon>
        <taxon>Methylobacteriaceae</taxon>
        <taxon>Methylobacterium</taxon>
    </lineage>
</organism>
<accession>A0ABV1R540</accession>
<sequence length="190" mass="21797">MLQLVWQGFDLLDRMRPAFDGRDLERHITERLESSIQDTMTEEEPYTVQHGPYERETMLPPPAQPPQYDIAFVFRGDPRIMWPLEAKVLATPGALAAYVGDVNNQFLTCRYAPFSSSGAMLGYLLTGEAADVFFNLTNRHHITLEISENNLQRAERYSDHRRTVPPGKFYPEIFRCHHVILGFNGVVRGN</sequence>
<name>A0ABV1R540_9HYPH</name>
<keyword evidence="2" id="KW-1185">Reference proteome</keyword>
<dbReference type="RefSeq" id="WP_350379856.1">
    <property type="nucleotide sequence ID" value="NZ_JBELQD010000017.1"/>
</dbReference>
<evidence type="ECO:0000313" key="1">
    <source>
        <dbReference type="EMBL" id="MER2289842.1"/>
    </source>
</evidence>
<proteinExistence type="predicted"/>
<dbReference type="EMBL" id="JBELQD010000017">
    <property type="protein sequence ID" value="MER2289842.1"/>
    <property type="molecule type" value="Genomic_DNA"/>
</dbReference>
<protein>
    <submittedName>
        <fullName evidence="1">Uncharacterized protein</fullName>
    </submittedName>
</protein>